<dbReference type="AlphaFoldDB" id="A0A6C0DUX0"/>
<name>A0A6C0DUX0_9ZZZZ</name>
<protein>
    <submittedName>
        <fullName evidence="2">Uncharacterized protein</fullName>
    </submittedName>
</protein>
<proteinExistence type="predicted"/>
<feature type="region of interest" description="Disordered" evidence="1">
    <location>
        <begin position="368"/>
        <end position="387"/>
    </location>
</feature>
<organism evidence="2">
    <name type="scientific">viral metagenome</name>
    <dbReference type="NCBI Taxonomy" id="1070528"/>
    <lineage>
        <taxon>unclassified sequences</taxon>
        <taxon>metagenomes</taxon>
        <taxon>organismal metagenomes</taxon>
    </lineage>
</organism>
<feature type="compositionally biased region" description="Basic residues" evidence="1">
    <location>
        <begin position="375"/>
        <end position="387"/>
    </location>
</feature>
<sequence length="387" mass="41867">MEEPTATETSVFQTKYNEFVEDLLGALPEYALQIQASRSLDDKTKLNRFQEEVKVGNTLGTDDTNEHNKNPGKVLPGVEISDTVWASLSEQTRKAIWEYVRILSICCFMEAGFSESSKPDWMDDAMNDMKKKLEGFDFQSIIGKFATFFKSGTNAESGAGAAGAGGAGESSTSGLPAGLEGLFENGFPKIPEKFLKGHMAKLAQEIVKDITPEDLGISKEMIEECEKDPSRAFDVLFKVFGSNPGNIQKIVQKIGKRLQQKITSGAIRPQEIAREAEELMKEFAGNSSFVDMMDGIKGAFGFQDMDLARQAGREGSARLSMVKERLKKKASEKEAKKAAAMAGVVAPISASAAAIAEADAAMTALLNEEASTKKSGNKKMPGKGGKK</sequence>
<evidence type="ECO:0000256" key="1">
    <source>
        <dbReference type="SAM" id="MobiDB-lite"/>
    </source>
</evidence>
<accession>A0A6C0DUX0</accession>
<dbReference type="EMBL" id="MN739677">
    <property type="protein sequence ID" value="QHT20272.1"/>
    <property type="molecule type" value="Genomic_DNA"/>
</dbReference>
<evidence type="ECO:0000313" key="2">
    <source>
        <dbReference type="EMBL" id="QHT20272.1"/>
    </source>
</evidence>
<reference evidence="2" key="1">
    <citation type="journal article" date="2020" name="Nature">
        <title>Giant virus diversity and host interactions through global metagenomics.</title>
        <authorList>
            <person name="Schulz F."/>
            <person name="Roux S."/>
            <person name="Paez-Espino D."/>
            <person name="Jungbluth S."/>
            <person name="Walsh D.A."/>
            <person name="Denef V.J."/>
            <person name="McMahon K.D."/>
            <person name="Konstantinidis K.T."/>
            <person name="Eloe-Fadrosh E.A."/>
            <person name="Kyrpides N.C."/>
            <person name="Woyke T."/>
        </authorList>
    </citation>
    <scope>NUCLEOTIDE SEQUENCE</scope>
    <source>
        <strain evidence="2">GVMAG-M-3300023174-60</strain>
    </source>
</reference>